<keyword evidence="3" id="KW-0540">Nuclease</keyword>
<dbReference type="GO" id="GO:0004519">
    <property type="term" value="F:endonuclease activity"/>
    <property type="evidence" value="ECO:0007669"/>
    <property type="project" value="UniProtKB-KW"/>
</dbReference>
<dbReference type="Gene3D" id="3.30.420.10">
    <property type="entry name" value="Ribonuclease H-like superfamily/Ribonuclease H"/>
    <property type="match status" value="1"/>
</dbReference>
<evidence type="ECO:0000256" key="2">
    <source>
        <dbReference type="ARBA" id="ARBA00022695"/>
    </source>
</evidence>
<organism evidence="9">
    <name type="scientific">Tanacetum cinerariifolium</name>
    <name type="common">Dalmatian daisy</name>
    <name type="synonym">Chrysanthemum cinerariifolium</name>
    <dbReference type="NCBI Taxonomy" id="118510"/>
    <lineage>
        <taxon>Eukaryota</taxon>
        <taxon>Viridiplantae</taxon>
        <taxon>Streptophyta</taxon>
        <taxon>Embryophyta</taxon>
        <taxon>Tracheophyta</taxon>
        <taxon>Spermatophyta</taxon>
        <taxon>Magnoliopsida</taxon>
        <taxon>eudicotyledons</taxon>
        <taxon>Gunneridae</taxon>
        <taxon>Pentapetalae</taxon>
        <taxon>asterids</taxon>
        <taxon>campanulids</taxon>
        <taxon>Asterales</taxon>
        <taxon>Asteraceae</taxon>
        <taxon>Asteroideae</taxon>
        <taxon>Anthemideae</taxon>
        <taxon>Anthemidinae</taxon>
        <taxon>Tanacetum</taxon>
    </lineage>
</organism>
<keyword evidence="1" id="KW-0808">Transferase</keyword>
<dbReference type="SUPFAM" id="SSF56672">
    <property type="entry name" value="DNA/RNA polymerases"/>
    <property type="match status" value="1"/>
</dbReference>
<protein>
    <recommendedName>
        <fullName evidence="8">Integrase catalytic domain-containing protein</fullName>
    </recommendedName>
</protein>
<gene>
    <name evidence="9" type="ORF">Tci_018796</name>
</gene>
<evidence type="ECO:0000256" key="6">
    <source>
        <dbReference type="ARBA" id="ARBA00022918"/>
    </source>
</evidence>
<proteinExistence type="predicted"/>
<dbReference type="PANTHER" id="PTHR37984:SF5">
    <property type="entry name" value="PROTEIN NYNRIN-LIKE"/>
    <property type="match status" value="1"/>
</dbReference>
<evidence type="ECO:0000256" key="4">
    <source>
        <dbReference type="ARBA" id="ARBA00022759"/>
    </source>
</evidence>
<dbReference type="GO" id="GO:0003964">
    <property type="term" value="F:RNA-directed DNA polymerase activity"/>
    <property type="evidence" value="ECO:0007669"/>
    <property type="project" value="UniProtKB-KW"/>
</dbReference>
<dbReference type="AlphaFoldDB" id="A0A6L2KBI0"/>
<dbReference type="InterPro" id="IPR036397">
    <property type="entry name" value="RNaseH_sf"/>
</dbReference>
<dbReference type="InterPro" id="IPR001584">
    <property type="entry name" value="Integrase_cat-core"/>
</dbReference>
<sequence length="983" mass="111416">MAAEGPDDLPVPGLQTMKELCQPSLNGRGGPIAPITIQAMNFGLKNDMIQQSIKVNGVTDDALPLYLFPHSLTHHATAWFDRLPRNSINTFEQMAKMFLKKYFPPSMPSLATLKTYILQEPIKVILTNHKATVICSAIVQTITLDHQVSTKIKTETIRTITFKTKTGIKETIILKGTTREETNSSRELTKIPQPQVVTTNEFTNFMKFMKMNTASSLDSETLPGNTITNRKEDLKGITTRSGTAYPGTTIPTTSSSLPPVVERKTEATKDTTLTSSIIEPVASLVSAPMPNQRPLIPYPSRLHDQKLRNKANDQREKFFQIFKDLNFNISFADALILMPKFGPSIKSLLTNTAWRPGRSRRKHQSNAITSRYSANYNDMPTNRIDVIDMAFEEYSQEVLGFSDVIASGNPTPYYDPIVSTTSPTLTPFGNSDFLLGEVDAFLALEDDPTSLKVDQSYVDTDGGFLLLEAFLNYDPSLPPPNQGNYMPEVCKELKICEAKSDKSSIDEPLEVELKDPPPHLEYVFLEGDDKLPVIIVKDLSVEEKTALVTVLKSHKQAIAWKLSDIKGIDPEFCTHKILMEEDFEPAVQYQRRVNPKIYDVINNEVLKLLNAGLIYPISDSPWVSPVYYIPKKGGFTVVENEENELISTRLVMEGIVLGHKISKEGIEFDKAKVDVITKLPHATTIKGTRSFLGHAGFYRRFIQDFSKIARPITRLLKKDTPFIFSKECVEAFQTLKRKLTEAPILIALDWDMPFELIKTMTEAKSNYTTTEKEMLAVVYAFEKFRSYLIMNKSIVYTDHSALKYLFAKKYSKARLLRWVLLIQEFTFKKSKFFKDVKHYFWDDPFLFKICDDQVIQRCVHGQEAIDILKACHYGPNGGYYGPNYTAKKVFDSGFYWPTIYRNAQDLVKNCDVCQRQGKISQRDEMPQNSIQVCEIFDIWGIDFMGPFSSSRGNKYILVAVDYLSKWVEGKALPQMTLELFASS</sequence>
<evidence type="ECO:0000313" key="9">
    <source>
        <dbReference type="EMBL" id="GEU46818.1"/>
    </source>
</evidence>
<dbReference type="InterPro" id="IPR043502">
    <property type="entry name" value="DNA/RNA_pol_sf"/>
</dbReference>
<reference evidence="9" key="1">
    <citation type="journal article" date="2019" name="Sci. Rep.">
        <title>Draft genome of Tanacetum cinerariifolium, the natural source of mosquito coil.</title>
        <authorList>
            <person name="Yamashiro T."/>
            <person name="Shiraishi A."/>
            <person name="Satake H."/>
            <person name="Nakayama K."/>
        </authorList>
    </citation>
    <scope>NUCLEOTIDE SEQUENCE</scope>
</reference>
<dbReference type="Pfam" id="PF17917">
    <property type="entry name" value="RT_RNaseH"/>
    <property type="match status" value="1"/>
</dbReference>
<dbReference type="InterPro" id="IPR043128">
    <property type="entry name" value="Rev_trsase/Diguanyl_cyclase"/>
</dbReference>
<feature type="region of interest" description="Disordered" evidence="7">
    <location>
        <begin position="238"/>
        <end position="268"/>
    </location>
</feature>
<evidence type="ECO:0000256" key="5">
    <source>
        <dbReference type="ARBA" id="ARBA00022801"/>
    </source>
</evidence>
<dbReference type="SUPFAM" id="SSF53098">
    <property type="entry name" value="Ribonuclease H-like"/>
    <property type="match status" value="1"/>
</dbReference>
<keyword evidence="6" id="KW-0695">RNA-directed DNA polymerase</keyword>
<dbReference type="EMBL" id="BKCJ010002181">
    <property type="protein sequence ID" value="GEU46818.1"/>
    <property type="molecule type" value="Genomic_DNA"/>
</dbReference>
<dbReference type="PROSITE" id="PS50994">
    <property type="entry name" value="INTEGRASE"/>
    <property type="match status" value="1"/>
</dbReference>
<dbReference type="Gene3D" id="3.10.10.10">
    <property type="entry name" value="HIV Type 1 Reverse Transcriptase, subunit A, domain 1"/>
    <property type="match status" value="1"/>
</dbReference>
<accession>A0A6L2KBI0</accession>
<evidence type="ECO:0000259" key="8">
    <source>
        <dbReference type="PROSITE" id="PS50994"/>
    </source>
</evidence>
<dbReference type="InterPro" id="IPR005162">
    <property type="entry name" value="Retrotrans_gag_dom"/>
</dbReference>
<dbReference type="Pfam" id="PF17921">
    <property type="entry name" value="Integrase_H2C2"/>
    <property type="match status" value="1"/>
</dbReference>
<keyword evidence="4" id="KW-0255">Endonuclease</keyword>
<name>A0A6L2KBI0_TANCI</name>
<dbReference type="FunFam" id="3.30.70.270:FF:000020">
    <property type="entry name" value="Transposon Tf2-6 polyprotein-like Protein"/>
    <property type="match status" value="1"/>
</dbReference>
<evidence type="ECO:0000256" key="3">
    <source>
        <dbReference type="ARBA" id="ARBA00022722"/>
    </source>
</evidence>
<keyword evidence="5" id="KW-0378">Hydrolase</keyword>
<dbReference type="PANTHER" id="PTHR37984">
    <property type="entry name" value="PROTEIN CBG26694"/>
    <property type="match status" value="1"/>
</dbReference>
<dbReference type="Gene3D" id="1.10.340.70">
    <property type="match status" value="1"/>
</dbReference>
<evidence type="ECO:0000256" key="1">
    <source>
        <dbReference type="ARBA" id="ARBA00022679"/>
    </source>
</evidence>
<dbReference type="Gene3D" id="3.30.70.270">
    <property type="match status" value="1"/>
</dbReference>
<dbReference type="GO" id="GO:0015074">
    <property type="term" value="P:DNA integration"/>
    <property type="evidence" value="ECO:0007669"/>
    <property type="project" value="InterPro"/>
</dbReference>
<dbReference type="InterPro" id="IPR012337">
    <property type="entry name" value="RNaseH-like_sf"/>
</dbReference>
<dbReference type="InterPro" id="IPR041588">
    <property type="entry name" value="Integrase_H2C2"/>
</dbReference>
<evidence type="ECO:0000256" key="7">
    <source>
        <dbReference type="SAM" id="MobiDB-lite"/>
    </source>
</evidence>
<feature type="domain" description="Integrase catalytic" evidence="8">
    <location>
        <begin position="922"/>
        <end position="983"/>
    </location>
</feature>
<comment type="caution">
    <text evidence="9">The sequence shown here is derived from an EMBL/GenBank/DDBJ whole genome shotgun (WGS) entry which is preliminary data.</text>
</comment>
<dbReference type="InterPro" id="IPR041373">
    <property type="entry name" value="RT_RNaseH"/>
</dbReference>
<dbReference type="GO" id="GO:0016787">
    <property type="term" value="F:hydrolase activity"/>
    <property type="evidence" value="ECO:0007669"/>
    <property type="project" value="UniProtKB-KW"/>
</dbReference>
<dbReference type="Pfam" id="PF03732">
    <property type="entry name" value="Retrotrans_gag"/>
    <property type="match status" value="1"/>
</dbReference>
<dbReference type="InterPro" id="IPR050951">
    <property type="entry name" value="Retrovirus_Pol_polyprotein"/>
</dbReference>
<feature type="compositionally biased region" description="Low complexity" evidence="7">
    <location>
        <begin position="246"/>
        <end position="259"/>
    </location>
</feature>
<keyword evidence="2" id="KW-0548">Nucleotidyltransferase</keyword>
<dbReference type="CDD" id="cd09274">
    <property type="entry name" value="RNase_HI_RT_Ty3"/>
    <property type="match status" value="1"/>
</dbReference>
<dbReference type="GO" id="GO:0003676">
    <property type="term" value="F:nucleic acid binding"/>
    <property type="evidence" value="ECO:0007669"/>
    <property type="project" value="InterPro"/>
</dbReference>